<reference evidence="2 3" key="1">
    <citation type="submission" date="2023-04" db="EMBL/GenBank/DDBJ databases">
        <title>Draft genome sequence of acteroides sedimenti strain YN3PY1.</title>
        <authorList>
            <person name="Yoshida N."/>
        </authorList>
    </citation>
    <scope>NUCLEOTIDE SEQUENCE [LARGE SCALE GENOMIC DNA]</scope>
    <source>
        <strain evidence="2 3">YN3PY1</strain>
    </source>
</reference>
<sequence>MKRLLFLGIIVMMALISCEKSHPDNGIPECIESKIKELSTSVLAGKDANVTEYRFQWKRVYLFDPAMCCDMPSPVFDSNCNYLGSLGGFAGNTMINGEDFSKAKFIKIIWHK</sequence>
<dbReference type="PROSITE" id="PS51257">
    <property type="entry name" value="PROKAR_LIPOPROTEIN"/>
    <property type="match status" value="1"/>
</dbReference>
<dbReference type="Pfam" id="PF22311">
    <property type="entry name" value="DUF6970"/>
    <property type="match status" value="1"/>
</dbReference>
<evidence type="ECO:0000313" key="2">
    <source>
        <dbReference type="EMBL" id="BEG97768.1"/>
    </source>
</evidence>
<keyword evidence="3" id="KW-1185">Reference proteome</keyword>
<protein>
    <recommendedName>
        <fullName evidence="1">DUF6970 domain-containing protein</fullName>
    </recommendedName>
</protein>
<gene>
    <name evidence="2" type="ORF">BSYN_00330</name>
</gene>
<name>A0ABM8ICT8_9BACE</name>
<dbReference type="InterPro" id="IPR054243">
    <property type="entry name" value="DUF6970"/>
</dbReference>
<feature type="domain" description="DUF6970" evidence="1">
    <location>
        <begin position="44"/>
        <end position="111"/>
    </location>
</feature>
<proteinExistence type="predicted"/>
<evidence type="ECO:0000313" key="3">
    <source>
        <dbReference type="Proteomes" id="UP001496674"/>
    </source>
</evidence>
<dbReference type="Proteomes" id="UP001496674">
    <property type="component" value="Chromosome"/>
</dbReference>
<dbReference type="EMBL" id="AP028055">
    <property type="protein sequence ID" value="BEG97768.1"/>
    <property type="molecule type" value="Genomic_DNA"/>
</dbReference>
<organism evidence="2 3">
    <name type="scientific">Bacteroides sedimenti</name>
    <dbReference type="NCBI Taxonomy" id="2136147"/>
    <lineage>
        <taxon>Bacteria</taxon>
        <taxon>Pseudomonadati</taxon>
        <taxon>Bacteroidota</taxon>
        <taxon>Bacteroidia</taxon>
        <taxon>Bacteroidales</taxon>
        <taxon>Bacteroidaceae</taxon>
        <taxon>Bacteroides</taxon>
    </lineage>
</organism>
<evidence type="ECO:0000259" key="1">
    <source>
        <dbReference type="Pfam" id="PF22311"/>
    </source>
</evidence>
<accession>A0ABM8ICT8</accession>
<dbReference type="RefSeq" id="WP_353332122.1">
    <property type="nucleotide sequence ID" value="NZ_AP028055.1"/>
</dbReference>